<dbReference type="OrthoDB" id="1936594at2759"/>
<dbReference type="PROSITE" id="PS50005">
    <property type="entry name" value="TPR"/>
    <property type="match status" value="2"/>
</dbReference>
<protein>
    <submittedName>
        <fullName evidence="5">Uncharacterized protein</fullName>
    </submittedName>
</protein>
<dbReference type="InterPro" id="IPR019734">
    <property type="entry name" value="TPR_rpt"/>
</dbReference>
<accession>A0A0C3B5K8</accession>
<dbReference type="PANTHER" id="PTHR16193:SF0">
    <property type="entry name" value="TETRATRICOPEPTIDE REPEAT PROTEIN 27"/>
    <property type="match status" value="1"/>
</dbReference>
<keyword evidence="6" id="KW-1185">Reference proteome</keyword>
<dbReference type="STRING" id="933852.A0A0C3B5K8"/>
<feature type="region of interest" description="Disordered" evidence="4">
    <location>
        <begin position="675"/>
        <end position="698"/>
    </location>
</feature>
<reference evidence="6" key="2">
    <citation type="submission" date="2015-01" db="EMBL/GenBank/DDBJ databases">
        <title>Evolutionary Origins and Diversification of the Mycorrhizal Mutualists.</title>
        <authorList>
            <consortium name="DOE Joint Genome Institute"/>
            <consortium name="Mycorrhizal Genomics Consortium"/>
            <person name="Kohler A."/>
            <person name="Kuo A."/>
            <person name="Nagy L.G."/>
            <person name="Floudas D."/>
            <person name="Copeland A."/>
            <person name="Barry K.W."/>
            <person name="Cichocki N."/>
            <person name="Veneault-Fourrey C."/>
            <person name="LaButti K."/>
            <person name="Lindquist E.A."/>
            <person name="Lipzen A."/>
            <person name="Lundell T."/>
            <person name="Morin E."/>
            <person name="Murat C."/>
            <person name="Riley R."/>
            <person name="Ohm R."/>
            <person name="Sun H."/>
            <person name="Tunlid A."/>
            <person name="Henrissat B."/>
            <person name="Grigoriev I.V."/>
            <person name="Hibbett D.S."/>
            <person name="Martin F."/>
        </authorList>
    </citation>
    <scope>NUCLEOTIDE SEQUENCE [LARGE SCALE GENOMIC DNA]</scope>
    <source>
        <strain evidence="6">MAFF 305830</strain>
    </source>
</reference>
<gene>
    <name evidence="5" type="ORF">M408DRAFT_25041</name>
</gene>
<keyword evidence="2 3" id="KW-0802">TPR repeat</keyword>
<dbReference type="InterPro" id="IPR011990">
    <property type="entry name" value="TPR-like_helical_dom_sf"/>
</dbReference>
<evidence type="ECO:0000256" key="1">
    <source>
        <dbReference type="ARBA" id="ARBA00022737"/>
    </source>
</evidence>
<organism evidence="5 6">
    <name type="scientific">Serendipita vermifera MAFF 305830</name>
    <dbReference type="NCBI Taxonomy" id="933852"/>
    <lineage>
        <taxon>Eukaryota</taxon>
        <taxon>Fungi</taxon>
        <taxon>Dikarya</taxon>
        <taxon>Basidiomycota</taxon>
        <taxon>Agaricomycotina</taxon>
        <taxon>Agaricomycetes</taxon>
        <taxon>Sebacinales</taxon>
        <taxon>Serendipitaceae</taxon>
        <taxon>Serendipita</taxon>
    </lineage>
</organism>
<feature type="region of interest" description="Disordered" evidence="4">
    <location>
        <begin position="310"/>
        <end position="334"/>
    </location>
</feature>
<evidence type="ECO:0000256" key="2">
    <source>
        <dbReference type="ARBA" id="ARBA00022803"/>
    </source>
</evidence>
<feature type="compositionally biased region" description="Acidic residues" evidence="4">
    <location>
        <begin position="680"/>
        <end position="690"/>
    </location>
</feature>
<sequence length="941" mass="105893">MLYRRCNRLVLDGDDFAKIMSALLNVEWNLIAGTSPSSTEEIPAIVQQTLACDFEAVFRSDAAKNLLSASNSISTTNGTTDATGFEVVDCLKILQTPLEGAEDELSRLSIGISALHAFAQVNWTGPNLTFTPSEVIHNSNGEPLSTSDGDAERKINSQAISSLSSNGEPAYHLSRCATFLYLALQIFRLPFQHIKTAPWWSLRADRIHKDILDEPTSIPSDYFERLDALESQIPTDGDNVDLTGRLRTEKALMYHLLKQDKLAAQEFVQSAKAMGLHYELTGVKGRRTKFQVDEVTQLVLLAKSRERENAVVTSHGSGEAQNTTNGTAPETLPLNDDTLLEKTEYTSTSASAHTTSSALTGLDPNDQPALHPLDQCVLLGLCLNVRNTSPQHGLTSEQMSPYISRVISHPQNWSVHTMSLLLRSRLEANRTRTVERSTLQLQALIDQMPTSDSSVSERLRYFHQIALPSKWDMERELAMRLVGLGVLKSALEILERLEMWEECVQCWQAMEQPKRGLEIVRDLLEGTKEEADQVLRRGKEGAGRERVRREMDRAREAKLWCLLGELESEHAEEHFKKAWEVSEHKSGRAARSLGGYYFARGHYPEASRFLKEAVTIQPLLAKSWFILGCALVREEKWKDARDAFGRCVALDEEDGESWNNLASVYLRLGSEATDEKVEDRDDAELTEDGPSDSKSRAQKKLENKVMAFRALQQGLKNNYSNWRMWSNYTAVAVDVGELSEACHAIGRVVEERSEKDGEGSVDVEILERLVSVVTRATDPEPNEQESRPTNPNEGLGLYVQLDNLFTQIILPRISGSSRIWKARAQLLTWRNRWTDALEAYSAAYRCGVATDTKLEVEVERWREAIGELEEYVDVLRNFGPKALEEREKQGDSGTRKKREGSWGFQARGVVRTFMGRTRAAFEDEPEWERLKELADVLKQTA</sequence>
<dbReference type="PANTHER" id="PTHR16193">
    <property type="entry name" value="TETRATRICOPEPTIDE REPEAT PROTEIN 27"/>
    <property type="match status" value="1"/>
</dbReference>
<dbReference type="EMBL" id="KN824303">
    <property type="protein sequence ID" value="KIM26756.1"/>
    <property type="molecule type" value="Genomic_DNA"/>
</dbReference>
<evidence type="ECO:0000313" key="6">
    <source>
        <dbReference type="Proteomes" id="UP000054097"/>
    </source>
</evidence>
<dbReference type="AlphaFoldDB" id="A0A0C3B5K8"/>
<dbReference type="Proteomes" id="UP000054097">
    <property type="component" value="Unassembled WGS sequence"/>
</dbReference>
<dbReference type="SUPFAM" id="SSF48452">
    <property type="entry name" value="TPR-like"/>
    <property type="match status" value="1"/>
</dbReference>
<feature type="compositionally biased region" description="Polar residues" evidence="4">
    <location>
        <begin position="311"/>
        <end position="328"/>
    </location>
</feature>
<dbReference type="SMART" id="SM00028">
    <property type="entry name" value="TPR"/>
    <property type="match status" value="3"/>
</dbReference>
<name>A0A0C3B5K8_SERVB</name>
<dbReference type="InterPro" id="IPR044244">
    <property type="entry name" value="TTC27/Emw1"/>
</dbReference>
<feature type="repeat" description="TPR" evidence="3">
    <location>
        <begin position="587"/>
        <end position="620"/>
    </location>
</feature>
<proteinExistence type="predicted"/>
<keyword evidence="1" id="KW-0677">Repeat</keyword>
<feature type="repeat" description="TPR" evidence="3">
    <location>
        <begin position="621"/>
        <end position="654"/>
    </location>
</feature>
<reference evidence="5 6" key="1">
    <citation type="submission" date="2014-04" db="EMBL/GenBank/DDBJ databases">
        <authorList>
            <consortium name="DOE Joint Genome Institute"/>
            <person name="Kuo A."/>
            <person name="Zuccaro A."/>
            <person name="Kohler A."/>
            <person name="Nagy L.G."/>
            <person name="Floudas D."/>
            <person name="Copeland A."/>
            <person name="Barry K.W."/>
            <person name="Cichocki N."/>
            <person name="Veneault-Fourrey C."/>
            <person name="LaButti K."/>
            <person name="Lindquist E.A."/>
            <person name="Lipzen A."/>
            <person name="Lundell T."/>
            <person name="Morin E."/>
            <person name="Murat C."/>
            <person name="Sun H."/>
            <person name="Tunlid A."/>
            <person name="Henrissat B."/>
            <person name="Grigoriev I.V."/>
            <person name="Hibbett D.S."/>
            <person name="Martin F."/>
            <person name="Nordberg H.P."/>
            <person name="Cantor M.N."/>
            <person name="Hua S.X."/>
        </authorList>
    </citation>
    <scope>NUCLEOTIDE SEQUENCE [LARGE SCALE GENOMIC DNA]</scope>
    <source>
        <strain evidence="5 6">MAFF 305830</strain>
    </source>
</reference>
<evidence type="ECO:0000313" key="5">
    <source>
        <dbReference type="EMBL" id="KIM26756.1"/>
    </source>
</evidence>
<dbReference type="HOGENOM" id="CLU_004905_0_1_1"/>
<dbReference type="Gene3D" id="1.25.40.10">
    <property type="entry name" value="Tetratricopeptide repeat domain"/>
    <property type="match status" value="1"/>
</dbReference>
<evidence type="ECO:0000256" key="3">
    <source>
        <dbReference type="PROSITE-ProRule" id="PRU00339"/>
    </source>
</evidence>
<evidence type="ECO:0000256" key="4">
    <source>
        <dbReference type="SAM" id="MobiDB-lite"/>
    </source>
</evidence>